<dbReference type="EMBL" id="CM042009">
    <property type="protein sequence ID" value="KAI3792634.1"/>
    <property type="molecule type" value="Genomic_DNA"/>
</dbReference>
<comment type="caution">
    <text evidence="1">The sequence shown here is derived from an EMBL/GenBank/DDBJ whole genome shotgun (WGS) entry which is preliminary data.</text>
</comment>
<organism evidence="1 2">
    <name type="scientific">Cichorium intybus</name>
    <name type="common">Chicory</name>
    <dbReference type="NCBI Taxonomy" id="13427"/>
    <lineage>
        <taxon>Eukaryota</taxon>
        <taxon>Viridiplantae</taxon>
        <taxon>Streptophyta</taxon>
        <taxon>Embryophyta</taxon>
        <taxon>Tracheophyta</taxon>
        <taxon>Spermatophyta</taxon>
        <taxon>Magnoliopsida</taxon>
        <taxon>eudicotyledons</taxon>
        <taxon>Gunneridae</taxon>
        <taxon>Pentapetalae</taxon>
        <taxon>asterids</taxon>
        <taxon>campanulids</taxon>
        <taxon>Asterales</taxon>
        <taxon>Asteraceae</taxon>
        <taxon>Cichorioideae</taxon>
        <taxon>Cichorieae</taxon>
        <taxon>Cichoriinae</taxon>
        <taxon>Cichorium</taxon>
    </lineage>
</organism>
<reference evidence="1 2" key="2">
    <citation type="journal article" date="2022" name="Mol. Ecol. Resour.">
        <title>The genomes of chicory, endive, great burdock and yacon provide insights into Asteraceae paleo-polyploidization history and plant inulin production.</title>
        <authorList>
            <person name="Fan W."/>
            <person name="Wang S."/>
            <person name="Wang H."/>
            <person name="Wang A."/>
            <person name="Jiang F."/>
            <person name="Liu H."/>
            <person name="Zhao H."/>
            <person name="Xu D."/>
            <person name="Zhang Y."/>
        </authorList>
    </citation>
    <scope>NUCLEOTIDE SEQUENCE [LARGE SCALE GENOMIC DNA]</scope>
    <source>
        <strain evidence="2">cv. Punajuju</strain>
        <tissue evidence="1">Leaves</tissue>
    </source>
</reference>
<protein>
    <submittedName>
        <fullName evidence="1">Uncharacterized protein</fullName>
    </submittedName>
</protein>
<keyword evidence="2" id="KW-1185">Reference proteome</keyword>
<evidence type="ECO:0000313" key="2">
    <source>
        <dbReference type="Proteomes" id="UP001055811"/>
    </source>
</evidence>
<sequence>MAANCVILGYFETKYSHETLIGHSTKCILFLSPCFRLLYVAFIFFDYPQNANKISRIILMNLEIETSPLICI</sequence>
<dbReference type="Proteomes" id="UP001055811">
    <property type="component" value="Linkage Group LG01"/>
</dbReference>
<name>A0ACB9HAA4_CICIN</name>
<gene>
    <name evidence="1" type="ORF">L2E82_06521</name>
</gene>
<reference evidence="2" key="1">
    <citation type="journal article" date="2022" name="Mol. Ecol. Resour.">
        <title>The genomes of chicory, endive, great burdock and yacon provide insights into Asteraceae palaeo-polyploidization history and plant inulin production.</title>
        <authorList>
            <person name="Fan W."/>
            <person name="Wang S."/>
            <person name="Wang H."/>
            <person name="Wang A."/>
            <person name="Jiang F."/>
            <person name="Liu H."/>
            <person name="Zhao H."/>
            <person name="Xu D."/>
            <person name="Zhang Y."/>
        </authorList>
    </citation>
    <scope>NUCLEOTIDE SEQUENCE [LARGE SCALE GENOMIC DNA]</scope>
    <source>
        <strain evidence="2">cv. Punajuju</strain>
    </source>
</reference>
<accession>A0ACB9HAA4</accession>
<proteinExistence type="predicted"/>
<evidence type="ECO:0000313" key="1">
    <source>
        <dbReference type="EMBL" id="KAI3792634.1"/>
    </source>
</evidence>